<dbReference type="RefSeq" id="WP_151672050.1">
    <property type="nucleotide sequence ID" value="NZ_BKCG01000001.1"/>
</dbReference>
<evidence type="ECO:0000256" key="1">
    <source>
        <dbReference type="SAM" id="Phobius"/>
    </source>
</evidence>
<keyword evidence="1" id="KW-1133">Transmembrane helix</keyword>
<keyword evidence="1" id="KW-0812">Transmembrane</keyword>
<comment type="caution">
    <text evidence="2">The sequence shown here is derived from an EMBL/GenBank/DDBJ whole genome shotgun (WGS) entry which is preliminary data.</text>
</comment>
<proteinExistence type="predicted"/>
<organism evidence="2 3">
    <name type="scientific">Patiriisocius marinus</name>
    <dbReference type="NCBI Taxonomy" id="1397112"/>
    <lineage>
        <taxon>Bacteria</taxon>
        <taxon>Pseudomonadati</taxon>
        <taxon>Bacteroidota</taxon>
        <taxon>Flavobacteriia</taxon>
        <taxon>Flavobacteriales</taxon>
        <taxon>Flavobacteriaceae</taxon>
        <taxon>Patiriisocius</taxon>
    </lineage>
</organism>
<accession>A0A5J4J073</accession>
<dbReference type="AlphaFoldDB" id="A0A5J4J073"/>
<protein>
    <submittedName>
        <fullName evidence="2">Uncharacterized protein</fullName>
    </submittedName>
</protein>
<dbReference type="EMBL" id="BKCG01000001">
    <property type="protein sequence ID" value="GER57947.1"/>
    <property type="molecule type" value="Genomic_DNA"/>
</dbReference>
<feature type="transmembrane region" description="Helical" evidence="1">
    <location>
        <begin position="35"/>
        <end position="58"/>
    </location>
</feature>
<evidence type="ECO:0000313" key="3">
    <source>
        <dbReference type="Proteomes" id="UP000326509"/>
    </source>
</evidence>
<name>A0A5J4J073_9FLAO</name>
<evidence type="ECO:0000313" key="2">
    <source>
        <dbReference type="EMBL" id="GER57947.1"/>
    </source>
</evidence>
<keyword evidence="3" id="KW-1185">Reference proteome</keyword>
<sequence>MESQLKLLSTIHKVQPDPKLYAAIKQRIKQKQEQFVPWSFIRAVAAIFVVMLAAQIYITTATSLTDSDDLSALVPVNSNTLYNEY</sequence>
<reference evidence="2 3" key="1">
    <citation type="submission" date="2019-08" db="EMBL/GenBank/DDBJ databases">
        <title>Draft genome sequence of Ulvibacter marinus type strain NBRC 109484.</title>
        <authorList>
            <person name="Kawano K."/>
            <person name="Ushijima N."/>
            <person name="Kihara M."/>
            <person name="Itoh H."/>
        </authorList>
    </citation>
    <scope>NUCLEOTIDE SEQUENCE [LARGE SCALE GENOMIC DNA]</scope>
    <source>
        <strain evidence="2 3">NBRC 109484</strain>
    </source>
</reference>
<keyword evidence="1" id="KW-0472">Membrane</keyword>
<gene>
    <name evidence="2" type="ORF">ULMA_00550</name>
</gene>
<dbReference type="Proteomes" id="UP000326509">
    <property type="component" value="Unassembled WGS sequence"/>
</dbReference>